<keyword evidence="2" id="KW-0560">Oxidoreductase</keyword>
<gene>
    <name evidence="3" type="ORF">HGMM_F42E07C35</name>
</gene>
<dbReference type="Gene3D" id="3.30.1370.60">
    <property type="entry name" value="Hypothetical oxidoreductase yiak, domain 2"/>
    <property type="match status" value="1"/>
</dbReference>
<evidence type="ECO:0000313" key="3">
    <source>
        <dbReference type="EMBL" id="BAL56733.1"/>
    </source>
</evidence>
<dbReference type="Gene3D" id="1.10.1530.10">
    <property type="match status" value="1"/>
</dbReference>
<accession>H5SKP7</accession>
<proteinExistence type="inferred from homology"/>
<reference evidence="3" key="1">
    <citation type="journal article" date="2005" name="Environ. Microbiol.">
        <title>Genetic and functional properties of uncultivated thermophilic crenarchaeotes from a subsurface gold mine as revealed by analysis of genome fragments.</title>
        <authorList>
            <person name="Nunoura T."/>
            <person name="Hirayama H."/>
            <person name="Takami H."/>
            <person name="Oida H."/>
            <person name="Nishi S."/>
            <person name="Shimamura S."/>
            <person name="Suzuki Y."/>
            <person name="Inagaki F."/>
            <person name="Takai K."/>
            <person name="Nealson K.H."/>
            <person name="Horikoshi K."/>
        </authorList>
    </citation>
    <scope>NUCLEOTIDE SEQUENCE</scope>
</reference>
<evidence type="ECO:0000256" key="2">
    <source>
        <dbReference type="ARBA" id="ARBA00023002"/>
    </source>
</evidence>
<comment type="similarity">
    <text evidence="1">Belongs to the LDH2/MDH2 oxidoreductase family.</text>
</comment>
<dbReference type="InterPro" id="IPR043143">
    <property type="entry name" value="Mal/L-sulf/L-lact_DH-like_NADP"/>
</dbReference>
<dbReference type="EMBL" id="AP011756">
    <property type="protein sequence ID" value="BAL56733.1"/>
    <property type="molecule type" value="Genomic_DNA"/>
</dbReference>
<sequence length="346" mass="36952">MPRYPVGELRRWVARLFEAAGLDAEDARVISDVLVSADRAGVHSHGVIRLGAYAELVRSGIWRSGVRPRVVREGPAFLLLDAEGCPGPVAAVDGMRRCVEKARRSGLAGVWVRRGGHFGRAGYYAEMAARQGLVGVALANAAPSLAPWGGRERILGNNPVAVAVPRRDGPPIVLDMALSVAAQGRVRLAAERRERLPAGWALDPHGNPTDDPQQALAGTLLPVGGYKGYGMALVVDVLTGVLCGGSFGRDVSPRRGSRFGASHAFFAVDVRHLREPSEFLTDVERLVHMVRGTALAPGYTEVLLPGEREARRTAQQADAVELPEEVVTQVRRAAALLGFPGPLEEG</sequence>
<dbReference type="Pfam" id="PF02615">
    <property type="entry name" value="Ldh_2"/>
    <property type="match status" value="1"/>
</dbReference>
<dbReference type="PANTHER" id="PTHR11091:SF0">
    <property type="entry name" value="MALATE DEHYDROGENASE"/>
    <property type="match status" value="1"/>
</dbReference>
<dbReference type="InterPro" id="IPR043144">
    <property type="entry name" value="Mal/L-sulf/L-lact_DH-like_ah"/>
</dbReference>
<dbReference type="InterPro" id="IPR003767">
    <property type="entry name" value="Malate/L-lactate_DH-like"/>
</dbReference>
<dbReference type="InterPro" id="IPR036111">
    <property type="entry name" value="Mal/L-sulfo/L-lacto_DH-like_sf"/>
</dbReference>
<organism evidence="3">
    <name type="scientific">uncultured prokaryote</name>
    <dbReference type="NCBI Taxonomy" id="198431"/>
    <lineage>
        <taxon>unclassified sequences</taxon>
        <taxon>environmental samples</taxon>
    </lineage>
</organism>
<dbReference type="GO" id="GO:0016491">
    <property type="term" value="F:oxidoreductase activity"/>
    <property type="evidence" value="ECO:0007669"/>
    <property type="project" value="UniProtKB-KW"/>
</dbReference>
<reference evidence="3" key="2">
    <citation type="journal article" date="2012" name="PLoS ONE">
        <title>A Deeply Branching Thermophilic Bacterium with an Ancient Acetyl-CoA Pathway Dominates a Subsurface Ecosystem.</title>
        <authorList>
            <person name="Takami H."/>
            <person name="Noguchi H."/>
            <person name="Takaki Y."/>
            <person name="Uchiyama I."/>
            <person name="Toyoda A."/>
            <person name="Nishi S."/>
            <person name="Chee G.-J."/>
            <person name="Arai W."/>
            <person name="Nunoura T."/>
            <person name="Itoh T."/>
            <person name="Hattori M."/>
            <person name="Takai K."/>
        </authorList>
    </citation>
    <scope>NUCLEOTIDE SEQUENCE</scope>
</reference>
<dbReference type="SUPFAM" id="SSF89733">
    <property type="entry name" value="L-sulfolactate dehydrogenase-like"/>
    <property type="match status" value="1"/>
</dbReference>
<dbReference type="PANTHER" id="PTHR11091">
    <property type="entry name" value="OXIDOREDUCTASE-RELATED"/>
    <property type="match status" value="1"/>
</dbReference>
<evidence type="ECO:0000256" key="1">
    <source>
        <dbReference type="ARBA" id="ARBA00006056"/>
    </source>
</evidence>
<dbReference type="AlphaFoldDB" id="H5SKP7"/>
<name>H5SKP7_9ZZZZ</name>
<protein>
    <submittedName>
        <fullName evidence="3">Malate dehydrogenase</fullName>
    </submittedName>
</protein>